<dbReference type="eggNOG" id="KOG3627">
    <property type="taxonomic scope" value="Eukaryota"/>
</dbReference>
<dbReference type="GO" id="GO:0004252">
    <property type="term" value="F:serine-type endopeptidase activity"/>
    <property type="evidence" value="ECO:0007669"/>
    <property type="project" value="InterPro"/>
</dbReference>
<dbReference type="EnsemblMetazoa" id="tetur02g03090.1">
    <property type="protein sequence ID" value="tetur02g03090.1"/>
    <property type="gene ID" value="tetur02g03090"/>
</dbReference>
<keyword evidence="3" id="KW-0732">Signal</keyword>
<dbReference type="OrthoDB" id="6515277at2759"/>
<feature type="signal peptide" evidence="3">
    <location>
        <begin position="1"/>
        <end position="25"/>
    </location>
</feature>
<dbReference type="InterPro" id="IPR001314">
    <property type="entry name" value="Peptidase_S1A"/>
</dbReference>
<keyword evidence="2" id="KW-0378">Hydrolase</keyword>
<keyword evidence="1" id="KW-1015">Disulfide bond</keyword>
<dbReference type="InterPro" id="IPR043504">
    <property type="entry name" value="Peptidase_S1_PA_chymotrypsin"/>
</dbReference>
<proteinExistence type="predicted"/>
<feature type="chain" id="PRO_5004590730" description="Peptidase S1 domain-containing protein" evidence="3">
    <location>
        <begin position="26"/>
        <end position="293"/>
    </location>
</feature>
<feature type="domain" description="Peptidase S1" evidence="4">
    <location>
        <begin position="45"/>
        <end position="278"/>
    </location>
</feature>
<dbReference type="SMART" id="SM00020">
    <property type="entry name" value="Tryp_SPc"/>
    <property type="match status" value="1"/>
</dbReference>
<protein>
    <recommendedName>
        <fullName evidence="4">Peptidase S1 domain-containing protein</fullName>
    </recommendedName>
</protein>
<dbReference type="InterPro" id="IPR033116">
    <property type="entry name" value="TRYPSIN_SER"/>
</dbReference>
<dbReference type="InterPro" id="IPR018114">
    <property type="entry name" value="TRYPSIN_HIS"/>
</dbReference>
<keyword evidence="2" id="KW-0720">Serine protease</keyword>
<dbReference type="InterPro" id="IPR009003">
    <property type="entry name" value="Peptidase_S1_PA"/>
</dbReference>
<reference evidence="6" key="1">
    <citation type="submission" date="2011-08" db="EMBL/GenBank/DDBJ databases">
        <authorList>
            <person name="Rombauts S."/>
        </authorList>
    </citation>
    <scope>NUCLEOTIDE SEQUENCE</scope>
    <source>
        <strain evidence="6">London</strain>
    </source>
</reference>
<dbReference type="PROSITE" id="PS00135">
    <property type="entry name" value="TRYPSIN_SER"/>
    <property type="match status" value="1"/>
</dbReference>
<dbReference type="AlphaFoldDB" id="T1JV28"/>
<evidence type="ECO:0000256" key="2">
    <source>
        <dbReference type="RuleBase" id="RU363034"/>
    </source>
</evidence>
<evidence type="ECO:0000313" key="6">
    <source>
        <dbReference type="Proteomes" id="UP000015104"/>
    </source>
</evidence>
<dbReference type="PROSITE" id="PS50240">
    <property type="entry name" value="TRYPSIN_DOM"/>
    <property type="match status" value="1"/>
</dbReference>
<dbReference type="FunFam" id="2.40.10.10:FF:000004">
    <property type="entry name" value="Tryptase gamma 1"/>
    <property type="match status" value="1"/>
</dbReference>
<dbReference type="PANTHER" id="PTHR24252:SF7">
    <property type="entry name" value="HYALIN"/>
    <property type="match status" value="1"/>
</dbReference>
<reference evidence="5" key="2">
    <citation type="submission" date="2015-06" db="UniProtKB">
        <authorList>
            <consortium name="EnsemblMetazoa"/>
        </authorList>
    </citation>
    <scope>IDENTIFICATION</scope>
</reference>
<dbReference type="SUPFAM" id="SSF50494">
    <property type="entry name" value="Trypsin-like serine proteases"/>
    <property type="match status" value="1"/>
</dbReference>
<dbReference type="Pfam" id="PF00089">
    <property type="entry name" value="Trypsin"/>
    <property type="match status" value="1"/>
</dbReference>
<dbReference type="Gene3D" id="2.40.10.10">
    <property type="entry name" value="Trypsin-like serine proteases"/>
    <property type="match status" value="1"/>
</dbReference>
<dbReference type="InterPro" id="IPR001254">
    <property type="entry name" value="Trypsin_dom"/>
</dbReference>
<keyword evidence="2" id="KW-0645">Protease</keyword>
<evidence type="ECO:0000256" key="1">
    <source>
        <dbReference type="ARBA" id="ARBA00023157"/>
    </source>
</evidence>
<dbReference type="PRINTS" id="PR00722">
    <property type="entry name" value="CHYMOTRYPSIN"/>
</dbReference>
<dbReference type="GO" id="GO:0006508">
    <property type="term" value="P:proteolysis"/>
    <property type="evidence" value="ECO:0007669"/>
    <property type="project" value="UniProtKB-KW"/>
</dbReference>
<dbReference type="PROSITE" id="PS00134">
    <property type="entry name" value="TRYPSIN_HIS"/>
    <property type="match status" value="1"/>
</dbReference>
<name>T1JV28_TETUR</name>
<accession>T1JV28</accession>
<dbReference type="STRING" id="32264.T1JV28"/>
<keyword evidence="6" id="KW-1185">Reference proteome</keyword>
<evidence type="ECO:0000313" key="5">
    <source>
        <dbReference type="EnsemblMetazoa" id="tetur02g03090.1"/>
    </source>
</evidence>
<gene>
    <name evidence="5" type="primary">107371020</name>
</gene>
<evidence type="ECO:0000256" key="3">
    <source>
        <dbReference type="SAM" id="SignalP"/>
    </source>
</evidence>
<dbReference type="CDD" id="cd00190">
    <property type="entry name" value="Tryp_SPc"/>
    <property type="match status" value="1"/>
</dbReference>
<dbReference type="KEGG" id="tut:107371020"/>
<dbReference type="EMBL" id="CAEY01000791">
    <property type="status" value="NOT_ANNOTATED_CDS"/>
    <property type="molecule type" value="Genomic_DNA"/>
</dbReference>
<dbReference type="Proteomes" id="UP000015104">
    <property type="component" value="Unassembled WGS sequence"/>
</dbReference>
<sequence>MTMLLNNNYSSFIFVFATLLYSCSAAFNQSDCNCRINPAEDTFKIVNGTEFYPHKYPWLVSLQIERSAGDYAHNCGGSILNDQWIVTAGHCFFANLTRLSVLVGAHDLATSGRRYKVAQFIQHPDYNTSPVVRNDIALIQLAEPIPSFSRNVQPACLISRNIYFTSNDLYVAGWGVTDTEENETTERPLELQMDHVNFLSCTISWFGLLSYRAHICARANRASPCFGDSGGPLMVESQERIKLYVIGLVSFGNACTDEMPTVFTRVTSYLNWIESIVKSYCKADGQDINAYPR</sequence>
<dbReference type="PANTHER" id="PTHR24252">
    <property type="entry name" value="ACROSIN-RELATED"/>
    <property type="match status" value="1"/>
</dbReference>
<organism evidence="5 6">
    <name type="scientific">Tetranychus urticae</name>
    <name type="common">Two-spotted spider mite</name>
    <dbReference type="NCBI Taxonomy" id="32264"/>
    <lineage>
        <taxon>Eukaryota</taxon>
        <taxon>Metazoa</taxon>
        <taxon>Ecdysozoa</taxon>
        <taxon>Arthropoda</taxon>
        <taxon>Chelicerata</taxon>
        <taxon>Arachnida</taxon>
        <taxon>Acari</taxon>
        <taxon>Acariformes</taxon>
        <taxon>Trombidiformes</taxon>
        <taxon>Prostigmata</taxon>
        <taxon>Eleutherengona</taxon>
        <taxon>Raphignathae</taxon>
        <taxon>Tetranychoidea</taxon>
        <taxon>Tetranychidae</taxon>
        <taxon>Tetranychus</taxon>
    </lineage>
</organism>
<evidence type="ECO:0000259" key="4">
    <source>
        <dbReference type="PROSITE" id="PS50240"/>
    </source>
</evidence>
<dbReference type="HOGENOM" id="CLU_006842_7_5_1"/>